<proteinExistence type="predicted"/>
<dbReference type="InterPro" id="IPR058668">
    <property type="entry name" value="NERD_dom"/>
</dbReference>
<feature type="coiled-coil region" evidence="4">
    <location>
        <begin position="478"/>
        <end position="514"/>
    </location>
</feature>
<dbReference type="Pfam" id="PF25980">
    <property type="entry name" value="NERD_plant"/>
    <property type="match status" value="1"/>
</dbReference>
<dbReference type="InterPro" id="IPR055198">
    <property type="entry name" value="NSD_PHD"/>
</dbReference>
<protein>
    <recommendedName>
        <fullName evidence="10">Zinc finger CCCH domain-containing protein 44-like</fullName>
    </recommendedName>
</protein>
<evidence type="ECO:0000313" key="9">
    <source>
        <dbReference type="Proteomes" id="UP000593562"/>
    </source>
</evidence>
<gene>
    <name evidence="8" type="ORF">HS088_TW17G00699</name>
</gene>
<dbReference type="SMART" id="SM00249">
    <property type="entry name" value="PHD"/>
    <property type="match status" value="1"/>
</dbReference>
<dbReference type="InterPro" id="IPR004343">
    <property type="entry name" value="Plus-3_dom"/>
</dbReference>
<dbReference type="Gene3D" id="3.90.70.200">
    <property type="entry name" value="Plus-3 domain"/>
    <property type="match status" value="1"/>
</dbReference>
<feature type="region of interest" description="Disordered" evidence="5">
    <location>
        <begin position="666"/>
        <end position="702"/>
    </location>
</feature>
<dbReference type="SUPFAM" id="SSF55277">
    <property type="entry name" value="GYF domain"/>
    <property type="match status" value="1"/>
</dbReference>
<dbReference type="InterPro" id="IPR013083">
    <property type="entry name" value="Znf_RING/FYVE/PHD"/>
</dbReference>
<dbReference type="EMBL" id="JAAARO010000017">
    <property type="protein sequence ID" value="KAF5733161.1"/>
    <property type="molecule type" value="Genomic_DNA"/>
</dbReference>
<dbReference type="GO" id="GO:0008270">
    <property type="term" value="F:zinc ion binding"/>
    <property type="evidence" value="ECO:0007669"/>
    <property type="project" value="UniProtKB-KW"/>
</dbReference>
<evidence type="ECO:0000313" key="8">
    <source>
        <dbReference type="EMBL" id="KAF5733161.1"/>
    </source>
</evidence>
<evidence type="ECO:0000256" key="3">
    <source>
        <dbReference type="ARBA" id="ARBA00022833"/>
    </source>
</evidence>
<dbReference type="PANTHER" id="PTHR46851">
    <property type="entry name" value="OS01G0884500 PROTEIN"/>
    <property type="match status" value="1"/>
</dbReference>
<dbReference type="CDD" id="cd10567">
    <property type="entry name" value="SWIB-MDM2_like"/>
    <property type="match status" value="1"/>
</dbReference>
<feature type="compositionally biased region" description="Polar residues" evidence="5">
    <location>
        <begin position="632"/>
        <end position="644"/>
    </location>
</feature>
<dbReference type="InterPro" id="IPR011011">
    <property type="entry name" value="Znf_FYVE_PHD"/>
</dbReference>
<evidence type="ECO:0000259" key="7">
    <source>
        <dbReference type="PROSITE" id="PS51925"/>
    </source>
</evidence>
<dbReference type="PROSITE" id="PS51925">
    <property type="entry name" value="SWIB_MDM2"/>
    <property type="match status" value="1"/>
</dbReference>
<evidence type="ECO:0000256" key="4">
    <source>
        <dbReference type="SAM" id="Coils"/>
    </source>
</evidence>
<keyword evidence="4" id="KW-0175">Coiled coil</keyword>
<feature type="domain" description="DM2" evidence="7">
    <location>
        <begin position="228"/>
        <end position="311"/>
    </location>
</feature>
<feature type="domain" description="Plus3" evidence="6">
    <location>
        <begin position="364"/>
        <end position="493"/>
    </location>
</feature>
<organism evidence="8 9">
    <name type="scientific">Tripterygium wilfordii</name>
    <name type="common">Thunder God vine</name>
    <dbReference type="NCBI Taxonomy" id="458696"/>
    <lineage>
        <taxon>Eukaryota</taxon>
        <taxon>Viridiplantae</taxon>
        <taxon>Streptophyta</taxon>
        <taxon>Embryophyta</taxon>
        <taxon>Tracheophyta</taxon>
        <taxon>Spermatophyta</taxon>
        <taxon>Magnoliopsida</taxon>
        <taxon>eudicotyledons</taxon>
        <taxon>Gunneridae</taxon>
        <taxon>Pentapetalae</taxon>
        <taxon>rosids</taxon>
        <taxon>fabids</taxon>
        <taxon>Celastrales</taxon>
        <taxon>Celastraceae</taxon>
        <taxon>Tripterygium</taxon>
    </lineage>
</organism>
<dbReference type="CDD" id="cd15568">
    <property type="entry name" value="PHD5_NSD"/>
    <property type="match status" value="1"/>
</dbReference>
<dbReference type="GO" id="GO:0003677">
    <property type="term" value="F:DNA binding"/>
    <property type="evidence" value="ECO:0007669"/>
    <property type="project" value="InterPro"/>
</dbReference>
<dbReference type="Gene3D" id="1.10.245.10">
    <property type="entry name" value="SWIB/MDM2 domain"/>
    <property type="match status" value="1"/>
</dbReference>
<feature type="compositionally biased region" description="Basic and acidic residues" evidence="5">
    <location>
        <begin position="668"/>
        <end position="678"/>
    </location>
</feature>
<dbReference type="InterPro" id="IPR036885">
    <property type="entry name" value="SWIB_MDM2_dom_sf"/>
</dbReference>
<dbReference type="SUPFAM" id="SSF159042">
    <property type="entry name" value="Plus3-like"/>
    <property type="match status" value="1"/>
</dbReference>
<evidence type="ECO:0008006" key="10">
    <source>
        <dbReference type="Google" id="ProtNLM"/>
    </source>
</evidence>
<dbReference type="InParanoid" id="A0A7J7CGK1"/>
<keyword evidence="3" id="KW-0862">Zinc</keyword>
<sequence>MGKTRKKLKKEEIAEDWCFICKDGGELRICDYKDCLKAYHPPCVERDSSFLEAEGRWLCDRHFCYVCRRTAKFHCLCCPSAVCGHCLWTGEFALARGKGGFCNYCLTLALLIEDKKDVDFDGKKIDFNDKDTYEFLFKSYWDIVKVEEGLTKEHVHSAYNLLNRGKNCILGTELNEAYEGKEDFSDFEDENIISDYDESSDMDKQKQDHKRKGPKGKSCMERKVKSKKKEFVGWGSKQLFEFLASLGRDTSEVLSQYDVTSIVSEYCKRNNLFDPQKKNKVICDAKLHTLLGRKSMSRKGIYNLLNAHFAENMEESDYNFECNSKDKVENLLIVSNRHCSKSNTKFHNLRKEVVQNVQRSCFASMVVENFKLVYLRRSLVEELLTQPQTFDVKVSGSLVRVKSDPNDYLQKNSHQLLQVTGIKRTVRDGEVNADILLQVSIMPKDIPICTLSDDDFTEEECEELCQRLKNGLIRRPTVAELEKKARSLHEDITKHSIKRELTLLQKRIDRANEKGLRRDLYEYMDRQMVLKTPAEQSRLLSEVPVIIAEIEDLEPVHEDSQRKDEYEYGDSLKSAVQLAYKTSSNDLKGNDSYWPKGETGGGHIRPKDFVPDIGSNSPCKANENREIGNEESPANNTKGTPQEANHQCIAGLREQKVQLHAVPAMDFSSHRSSKEKGLGKTYPRRRKLKPDGSFSEDLPSESCDVAPQAPVLQLDKCQSGQEIKKNYRAASPTKTLPKQSLNLSPQGQGIIQSHTVDAEEKNMKTENASTVELIELSDDGELAAEDPECSKWFCLTPLGTKIGPYPMSVLKQWNDTSRYTLKHKVWKTDQSQEEAVLLGDAIRK</sequence>
<keyword evidence="9" id="KW-1185">Reference proteome</keyword>
<accession>A0A7J7CGK1</accession>
<dbReference type="Pfam" id="PF03126">
    <property type="entry name" value="Plus-3"/>
    <property type="match status" value="1"/>
</dbReference>
<reference evidence="8 9" key="1">
    <citation type="journal article" date="2020" name="Nat. Commun.">
        <title>Genome of Tripterygium wilfordii and identification of cytochrome P450 involved in triptolide biosynthesis.</title>
        <authorList>
            <person name="Tu L."/>
            <person name="Su P."/>
            <person name="Zhang Z."/>
            <person name="Gao L."/>
            <person name="Wang J."/>
            <person name="Hu T."/>
            <person name="Zhou J."/>
            <person name="Zhang Y."/>
            <person name="Zhao Y."/>
            <person name="Liu Y."/>
            <person name="Song Y."/>
            <person name="Tong Y."/>
            <person name="Lu Y."/>
            <person name="Yang J."/>
            <person name="Xu C."/>
            <person name="Jia M."/>
            <person name="Peters R.J."/>
            <person name="Huang L."/>
            <person name="Gao W."/>
        </authorList>
    </citation>
    <scope>NUCLEOTIDE SEQUENCE [LARGE SCALE GENOMIC DNA]</scope>
    <source>
        <strain evidence="9">cv. XIE 37</strain>
        <tissue evidence="8">Leaf</tissue>
    </source>
</reference>
<dbReference type="Pfam" id="PF22908">
    <property type="entry name" value="PHD_NSD"/>
    <property type="match status" value="1"/>
</dbReference>
<keyword evidence="2" id="KW-0863">Zinc-finger</keyword>
<dbReference type="InterPro" id="IPR003121">
    <property type="entry name" value="SWIB_MDM2_domain"/>
</dbReference>
<dbReference type="SUPFAM" id="SSF57903">
    <property type="entry name" value="FYVE/PHD zinc finger"/>
    <property type="match status" value="1"/>
</dbReference>
<dbReference type="AlphaFoldDB" id="A0A7J7CGK1"/>
<dbReference type="InterPro" id="IPR036128">
    <property type="entry name" value="Plus3-like_sf"/>
</dbReference>
<evidence type="ECO:0000256" key="1">
    <source>
        <dbReference type="ARBA" id="ARBA00022723"/>
    </source>
</evidence>
<name>A0A7J7CGK1_TRIWF</name>
<dbReference type="InterPro" id="IPR035445">
    <property type="entry name" value="GYF-like_dom_sf"/>
</dbReference>
<evidence type="ECO:0000256" key="2">
    <source>
        <dbReference type="ARBA" id="ARBA00022771"/>
    </source>
</evidence>
<dbReference type="SMART" id="SM00719">
    <property type="entry name" value="Plus3"/>
    <property type="match status" value="1"/>
</dbReference>
<dbReference type="FunCoup" id="A0A7J7CGK1">
    <property type="interactions" value="434"/>
</dbReference>
<comment type="caution">
    <text evidence="8">The sequence shown here is derived from an EMBL/GenBank/DDBJ whole genome shotgun (WGS) entry which is preliminary data.</text>
</comment>
<dbReference type="SUPFAM" id="SSF47592">
    <property type="entry name" value="SWIB/MDM2 domain"/>
    <property type="match status" value="1"/>
</dbReference>
<keyword evidence="1" id="KW-0479">Metal-binding</keyword>
<dbReference type="Gene3D" id="3.30.40.10">
    <property type="entry name" value="Zinc/RING finger domain, C3HC4 (zinc finger)"/>
    <property type="match status" value="1"/>
</dbReference>
<feature type="region of interest" description="Disordered" evidence="5">
    <location>
        <begin position="198"/>
        <end position="219"/>
    </location>
</feature>
<dbReference type="Proteomes" id="UP000593562">
    <property type="component" value="Unassembled WGS sequence"/>
</dbReference>
<dbReference type="PROSITE" id="PS51360">
    <property type="entry name" value="PLUS3"/>
    <property type="match status" value="1"/>
</dbReference>
<evidence type="ECO:0000259" key="6">
    <source>
        <dbReference type="PROSITE" id="PS51360"/>
    </source>
</evidence>
<evidence type="ECO:0000256" key="5">
    <source>
        <dbReference type="SAM" id="MobiDB-lite"/>
    </source>
</evidence>
<dbReference type="Pfam" id="PF02201">
    <property type="entry name" value="SWIB"/>
    <property type="match status" value="1"/>
</dbReference>
<dbReference type="PANTHER" id="PTHR46851:SF23">
    <property type="entry name" value="SWIB_MDM2 DOMAIN-CONTAINING PROTEIN"/>
    <property type="match status" value="1"/>
</dbReference>
<dbReference type="InterPro" id="IPR001965">
    <property type="entry name" value="Znf_PHD"/>
</dbReference>
<dbReference type="Gene3D" id="3.30.1490.40">
    <property type="match status" value="1"/>
</dbReference>
<dbReference type="InterPro" id="IPR045894">
    <property type="entry name" value="At5g08430-like"/>
</dbReference>
<feature type="region of interest" description="Disordered" evidence="5">
    <location>
        <begin position="591"/>
        <end position="644"/>
    </location>
</feature>